<evidence type="ECO:0000313" key="2">
    <source>
        <dbReference type="Proteomes" id="UP000248806"/>
    </source>
</evidence>
<comment type="caution">
    <text evidence="1">The sequence shown here is derived from an EMBL/GenBank/DDBJ whole genome shotgun (WGS) entry which is preliminary data.</text>
</comment>
<proteinExistence type="predicted"/>
<protein>
    <submittedName>
        <fullName evidence="1">Uncharacterized protein</fullName>
    </submittedName>
</protein>
<organism evidence="1 2">
    <name type="scientific">Thermosporothrix hazakensis</name>
    <dbReference type="NCBI Taxonomy" id="644383"/>
    <lineage>
        <taxon>Bacteria</taxon>
        <taxon>Bacillati</taxon>
        <taxon>Chloroflexota</taxon>
        <taxon>Ktedonobacteria</taxon>
        <taxon>Ktedonobacterales</taxon>
        <taxon>Thermosporotrichaceae</taxon>
        <taxon>Thermosporothrix</taxon>
    </lineage>
</organism>
<dbReference type="Proteomes" id="UP000248806">
    <property type="component" value="Unassembled WGS sequence"/>
</dbReference>
<evidence type="ECO:0000313" key="1">
    <source>
        <dbReference type="EMBL" id="PZW25348.1"/>
    </source>
</evidence>
<accession>A0A326U210</accession>
<dbReference type="AlphaFoldDB" id="A0A326U210"/>
<keyword evidence="2" id="KW-1185">Reference proteome</keyword>
<dbReference type="RefSeq" id="WP_111324726.1">
    <property type="nucleotide sequence ID" value="NZ_BIFX01000002.1"/>
</dbReference>
<reference evidence="1 2" key="1">
    <citation type="submission" date="2018-06" db="EMBL/GenBank/DDBJ databases">
        <title>Genomic Encyclopedia of Archaeal and Bacterial Type Strains, Phase II (KMG-II): from individual species to whole genera.</title>
        <authorList>
            <person name="Goeker M."/>
        </authorList>
    </citation>
    <scope>NUCLEOTIDE SEQUENCE [LARGE SCALE GENOMIC DNA]</scope>
    <source>
        <strain evidence="1 2">ATCC BAA-1881</strain>
    </source>
</reference>
<gene>
    <name evidence="1" type="ORF">EI42_04400</name>
</gene>
<name>A0A326U210_THEHA</name>
<dbReference type="EMBL" id="QKUF01000019">
    <property type="protein sequence ID" value="PZW25348.1"/>
    <property type="molecule type" value="Genomic_DNA"/>
</dbReference>
<sequence>MYQRRTTKKCAQNPRIHHFSLQGLPAGHTLALNLDLGTLSYLVYEHDTLRLLAQEYFCPSELSVLSPLLEQHPYFCPYEHLYACYYYSSTLHEAIERARHLLLKAAEEGKWDQEIRPIRDALSRTRIKLRSLGLDVLTLHQMGYLLHCNVA</sequence>